<comment type="caution">
    <text evidence="5">The sequence shown here is derived from an EMBL/GenBank/DDBJ whole genome shotgun (WGS) entry which is preliminary data.</text>
</comment>
<dbReference type="InterPro" id="IPR003313">
    <property type="entry name" value="AraC-bd"/>
</dbReference>
<dbReference type="InterPro" id="IPR018060">
    <property type="entry name" value="HTH_AraC"/>
</dbReference>
<dbReference type="EMBL" id="WOAA01000005">
    <property type="protein sequence ID" value="MUG66171.1"/>
    <property type="molecule type" value="Genomic_DNA"/>
</dbReference>
<dbReference type="Pfam" id="PF02311">
    <property type="entry name" value="AraC_binding"/>
    <property type="match status" value="1"/>
</dbReference>
<dbReference type="InterPro" id="IPR050204">
    <property type="entry name" value="AraC_XylS_family_regulators"/>
</dbReference>
<keyword evidence="2" id="KW-0238">DNA-binding</keyword>
<evidence type="ECO:0000256" key="3">
    <source>
        <dbReference type="ARBA" id="ARBA00023163"/>
    </source>
</evidence>
<dbReference type="PANTHER" id="PTHR46796">
    <property type="entry name" value="HTH-TYPE TRANSCRIPTIONAL ACTIVATOR RHAS-RELATED"/>
    <property type="match status" value="1"/>
</dbReference>
<evidence type="ECO:0000256" key="2">
    <source>
        <dbReference type="ARBA" id="ARBA00023125"/>
    </source>
</evidence>
<dbReference type="InterPro" id="IPR009057">
    <property type="entry name" value="Homeodomain-like_sf"/>
</dbReference>
<dbReference type="Gene3D" id="1.10.10.60">
    <property type="entry name" value="Homeodomain-like"/>
    <property type="match status" value="2"/>
</dbReference>
<dbReference type="SMART" id="SM00342">
    <property type="entry name" value="HTH_ARAC"/>
    <property type="match status" value="1"/>
</dbReference>
<dbReference type="Gene3D" id="2.60.120.280">
    <property type="entry name" value="Regulatory protein AraC"/>
    <property type="match status" value="1"/>
</dbReference>
<dbReference type="InterPro" id="IPR037923">
    <property type="entry name" value="HTH-like"/>
</dbReference>
<evidence type="ECO:0000256" key="1">
    <source>
        <dbReference type="ARBA" id="ARBA00023015"/>
    </source>
</evidence>
<organism evidence="5 6">
    <name type="scientific">Paenibacillus campinasensis</name>
    <dbReference type="NCBI Taxonomy" id="66347"/>
    <lineage>
        <taxon>Bacteria</taxon>
        <taxon>Bacillati</taxon>
        <taxon>Bacillota</taxon>
        <taxon>Bacilli</taxon>
        <taxon>Bacillales</taxon>
        <taxon>Paenibacillaceae</taxon>
        <taxon>Paenibacillus</taxon>
    </lineage>
</organism>
<feature type="domain" description="HTH araC/xylS-type" evidence="4">
    <location>
        <begin position="172"/>
        <end position="271"/>
    </location>
</feature>
<name>A0ABW9T4Q7_9BACL</name>
<dbReference type="PROSITE" id="PS01124">
    <property type="entry name" value="HTH_ARAC_FAMILY_2"/>
    <property type="match status" value="1"/>
</dbReference>
<reference evidence="5 6" key="1">
    <citation type="submission" date="2019-11" db="EMBL/GenBank/DDBJ databases">
        <title>Draft genome sequences of five Paenibacillus species of dairy origin.</title>
        <authorList>
            <person name="Olajide A.M."/>
            <person name="Chen S."/>
            <person name="Lapointe G."/>
        </authorList>
    </citation>
    <scope>NUCLEOTIDE SEQUENCE [LARGE SCALE GENOMIC DNA]</scope>
    <source>
        <strain evidence="5 6">3CS1</strain>
    </source>
</reference>
<keyword evidence="6" id="KW-1185">Reference proteome</keyword>
<dbReference type="InterPro" id="IPR020449">
    <property type="entry name" value="Tscrpt_reg_AraC-type_HTH"/>
</dbReference>
<evidence type="ECO:0000313" key="6">
    <source>
        <dbReference type="Proteomes" id="UP000435177"/>
    </source>
</evidence>
<dbReference type="Proteomes" id="UP000435177">
    <property type="component" value="Unassembled WGS sequence"/>
</dbReference>
<evidence type="ECO:0000313" key="5">
    <source>
        <dbReference type="EMBL" id="MUG66171.1"/>
    </source>
</evidence>
<protein>
    <submittedName>
        <fullName evidence="5">Helix-turn-helix domain-containing protein</fullName>
    </submittedName>
</protein>
<accession>A0ABW9T4Q7</accession>
<dbReference type="PRINTS" id="PR00032">
    <property type="entry name" value="HTHARAC"/>
</dbReference>
<keyword evidence="1" id="KW-0805">Transcription regulation</keyword>
<dbReference type="RefSeq" id="WP_095399099.1">
    <property type="nucleotide sequence ID" value="NZ_WOAA01000005.1"/>
</dbReference>
<keyword evidence="3" id="KW-0804">Transcription</keyword>
<evidence type="ECO:0000259" key="4">
    <source>
        <dbReference type="PROSITE" id="PS01124"/>
    </source>
</evidence>
<proteinExistence type="predicted"/>
<dbReference type="SUPFAM" id="SSF46689">
    <property type="entry name" value="Homeodomain-like"/>
    <property type="match status" value="2"/>
</dbReference>
<dbReference type="SUPFAM" id="SSF51215">
    <property type="entry name" value="Regulatory protein AraC"/>
    <property type="match status" value="1"/>
</dbReference>
<dbReference type="Pfam" id="PF12833">
    <property type="entry name" value="HTH_18"/>
    <property type="match status" value="1"/>
</dbReference>
<gene>
    <name evidence="5" type="ORF">GNP94_09110</name>
</gene>
<sequence>MEKIRYTLSGQERPLPLFVESVGYNPREEDFARPEGYPYFHWLQTVEGEGEFRFSGEEVTLSKGKGILLMPFTAHSYYCTGDGDWSTLYMTFGGASADSILHALGISSAVYTETEEFPFSELIWRMMYLMGKGAEFSRLDASEELYRFLIMLKKYGKTQSQHSLSHYYERIRPVVEWLERMYADNIGLQEMAREAGMSSQHLSHLFRQTFHMSPYAFLIQLRIREAKKLLVASPDMTLKEVAQRVGFQDVSHFVATFKRIEHITPNRYRHLFN</sequence>